<dbReference type="Gramene" id="Mp8g12170.1">
    <property type="protein sequence ID" value="Mp8g12170.1.cds"/>
    <property type="gene ID" value="Mp8g12170"/>
</dbReference>
<evidence type="ECO:0000256" key="9">
    <source>
        <dbReference type="RuleBase" id="RU000461"/>
    </source>
</evidence>
<keyword evidence="12" id="KW-1185">Reference proteome</keyword>
<dbReference type="InterPro" id="IPR036396">
    <property type="entry name" value="Cyt_P450_sf"/>
</dbReference>
<dbReference type="InterPro" id="IPR002401">
    <property type="entry name" value="Cyt_P450_E_grp-I"/>
</dbReference>
<dbReference type="GO" id="GO:0016705">
    <property type="term" value="F:oxidoreductase activity, acting on paired donors, with incorporation or reduction of molecular oxygen"/>
    <property type="evidence" value="ECO:0007669"/>
    <property type="project" value="InterPro"/>
</dbReference>
<dbReference type="GO" id="GO:0005506">
    <property type="term" value="F:iron ion binding"/>
    <property type="evidence" value="ECO:0007669"/>
    <property type="project" value="InterPro"/>
</dbReference>
<dbReference type="FunFam" id="1.10.630.10:FF:000126">
    <property type="entry name" value="Predicted protein"/>
    <property type="match status" value="1"/>
</dbReference>
<organism evidence="11 12">
    <name type="scientific">Marchantia polymorpha</name>
    <name type="common">Common liverwort</name>
    <name type="synonym">Marchantia aquatica</name>
    <dbReference type="NCBI Taxonomy" id="3197"/>
    <lineage>
        <taxon>Eukaryota</taxon>
        <taxon>Viridiplantae</taxon>
        <taxon>Streptophyta</taxon>
        <taxon>Embryophyta</taxon>
        <taxon>Marchantiophyta</taxon>
        <taxon>Marchantiopsida</taxon>
        <taxon>Marchantiidae</taxon>
        <taxon>Marchantiales</taxon>
        <taxon>Marchantiaceae</taxon>
        <taxon>Marchantia</taxon>
    </lineage>
</organism>
<dbReference type="EMBL" id="KZ772918">
    <property type="protein sequence ID" value="PTQ26938.1"/>
    <property type="molecule type" value="Genomic_DNA"/>
</dbReference>
<keyword evidence="4 8" id="KW-0479">Metal-binding</keyword>
<dbReference type="GO" id="GO:0004497">
    <property type="term" value="F:monooxygenase activity"/>
    <property type="evidence" value="ECO:0007669"/>
    <property type="project" value="UniProtKB-KW"/>
</dbReference>
<dbReference type="Pfam" id="PF00067">
    <property type="entry name" value="p450"/>
    <property type="match status" value="1"/>
</dbReference>
<feature type="transmembrane region" description="Helical" evidence="10">
    <location>
        <begin position="16"/>
        <end position="34"/>
    </location>
</feature>
<dbReference type="InterPro" id="IPR001128">
    <property type="entry name" value="Cyt_P450"/>
</dbReference>
<dbReference type="AlphaFoldDB" id="A0A2R6VZA9"/>
<evidence type="ECO:0000256" key="8">
    <source>
        <dbReference type="PIRSR" id="PIRSR602401-1"/>
    </source>
</evidence>
<comment type="cofactor">
    <cofactor evidence="1 8">
        <name>heme</name>
        <dbReference type="ChEBI" id="CHEBI:30413"/>
    </cofactor>
</comment>
<evidence type="ECO:0000256" key="7">
    <source>
        <dbReference type="ARBA" id="ARBA00023033"/>
    </source>
</evidence>
<dbReference type="OrthoDB" id="639466at2759"/>
<dbReference type="PANTHER" id="PTHR47944">
    <property type="entry name" value="CYTOCHROME P450 98A9"/>
    <property type="match status" value="1"/>
</dbReference>
<dbReference type="GO" id="GO:0044550">
    <property type="term" value="P:secondary metabolite biosynthetic process"/>
    <property type="evidence" value="ECO:0007669"/>
    <property type="project" value="UniProtKB-ARBA"/>
</dbReference>
<keyword evidence="6 8" id="KW-0408">Iron</keyword>
<dbReference type="Gene3D" id="1.10.630.10">
    <property type="entry name" value="Cytochrome P450"/>
    <property type="match status" value="1"/>
</dbReference>
<dbReference type="PANTHER" id="PTHR47944:SF4">
    <property type="entry name" value="OS09G0441700 PROTEIN"/>
    <property type="match status" value="1"/>
</dbReference>
<sequence length="523" mass="58958">MGEANMEGLVGILRSWSVHTVAAVVFVYVLLKVFRRVRHKSGRRPPGPPSLPLIGHLHHLTQGLLHHTLAKMAEKYGSIMWLDVGALSVVVVSSPDMAREILKTQDHIFASRPSGLTIEYVFGQGQDLLFCPLNDHLRRVRKFFSSQLLSLQRIDSFKDLRRDTLFKTMAKAYEEGHANRYINFSDVMHELFITTTTAMVFRRGAGAHIQDFTEIMMEMVNSEWFSIGDIFPLLKPLDLDGQVKRLKMAGEKSSKLMDSIIDNRLKEKTKSMSYEEEDFLDVLLTTSGFTRDQVKYLILDIVAAGTDTTSGTIVWGMTELLRHPNIMERLQSELDNVIGKERMVEEADLRNLEYLQAVVKETLRLHPPTMLGVPHSSTEATKVAGYDIPANTWVIVNIHAISTDPKVWENPLKFDPSRFLNSRIDVRGQHYEVLPFSSGRRLCPGMNLGLVSVAYTLAQLVHACSISLPEGLTPLDVDVEETFGLTVRKRNPLNLLLTRRLTSDVYHKAGLNGIGQSRIPVDT</sequence>
<comment type="similarity">
    <text evidence="2 9">Belongs to the cytochrome P450 family.</text>
</comment>
<keyword evidence="5 9" id="KW-0560">Oxidoreductase</keyword>
<protein>
    <recommendedName>
        <fullName evidence="13">Cytochrome P450</fullName>
    </recommendedName>
</protein>
<reference evidence="12" key="1">
    <citation type="journal article" date="2017" name="Cell">
        <title>Insights into land plant evolution garnered from the Marchantia polymorpha genome.</title>
        <authorList>
            <person name="Bowman J.L."/>
            <person name="Kohchi T."/>
            <person name="Yamato K.T."/>
            <person name="Jenkins J."/>
            <person name="Shu S."/>
            <person name="Ishizaki K."/>
            <person name="Yamaoka S."/>
            <person name="Nishihama R."/>
            <person name="Nakamura Y."/>
            <person name="Berger F."/>
            <person name="Adam C."/>
            <person name="Aki S.S."/>
            <person name="Althoff F."/>
            <person name="Araki T."/>
            <person name="Arteaga-Vazquez M.A."/>
            <person name="Balasubrmanian S."/>
            <person name="Barry K."/>
            <person name="Bauer D."/>
            <person name="Boehm C.R."/>
            <person name="Briginshaw L."/>
            <person name="Caballero-Perez J."/>
            <person name="Catarino B."/>
            <person name="Chen F."/>
            <person name="Chiyoda S."/>
            <person name="Chovatia M."/>
            <person name="Davies K.M."/>
            <person name="Delmans M."/>
            <person name="Demura T."/>
            <person name="Dierschke T."/>
            <person name="Dolan L."/>
            <person name="Dorantes-Acosta A.E."/>
            <person name="Eklund D.M."/>
            <person name="Florent S.N."/>
            <person name="Flores-Sandoval E."/>
            <person name="Fujiyama A."/>
            <person name="Fukuzawa H."/>
            <person name="Galik B."/>
            <person name="Grimanelli D."/>
            <person name="Grimwood J."/>
            <person name="Grossniklaus U."/>
            <person name="Hamada T."/>
            <person name="Haseloff J."/>
            <person name="Hetherington A.J."/>
            <person name="Higo A."/>
            <person name="Hirakawa Y."/>
            <person name="Hundley H.N."/>
            <person name="Ikeda Y."/>
            <person name="Inoue K."/>
            <person name="Inoue S.I."/>
            <person name="Ishida S."/>
            <person name="Jia Q."/>
            <person name="Kakita M."/>
            <person name="Kanazawa T."/>
            <person name="Kawai Y."/>
            <person name="Kawashima T."/>
            <person name="Kennedy M."/>
            <person name="Kinose K."/>
            <person name="Kinoshita T."/>
            <person name="Kohara Y."/>
            <person name="Koide E."/>
            <person name="Komatsu K."/>
            <person name="Kopischke S."/>
            <person name="Kubo M."/>
            <person name="Kyozuka J."/>
            <person name="Lagercrantz U."/>
            <person name="Lin S.S."/>
            <person name="Lindquist E."/>
            <person name="Lipzen A.M."/>
            <person name="Lu C.W."/>
            <person name="De Luna E."/>
            <person name="Martienssen R.A."/>
            <person name="Minamino N."/>
            <person name="Mizutani M."/>
            <person name="Mizutani M."/>
            <person name="Mochizuki N."/>
            <person name="Monte I."/>
            <person name="Mosher R."/>
            <person name="Nagasaki H."/>
            <person name="Nakagami H."/>
            <person name="Naramoto S."/>
            <person name="Nishitani K."/>
            <person name="Ohtani M."/>
            <person name="Okamoto T."/>
            <person name="Okumura M."/>
            <person name="Phillips J."/>
            <person name="Pollak B."/>
            <person name="Reinders A."/>
            <person name="Rovekamp M."/>
            <person name="Sano R."/>
            <person name="Sawa S."/>
            <person name="Schmid M.W."/>
            <person name="Shirakawa M."/>
            <person name="Solano R."/>
            <person name="Spunde A."/>
            <person name="Suetsugu N."/>
            <person name="Sugano S."/>
            <person name="Sugiyama A."/>
            <person name="Sun R."/>
            <person name="Suzuki Y."/>
            <person name="Takenaka M."/>
            <person name="Takezawa D."/>
            <person name="Tomogane H."/>
            <person name="Tsuzuki M."/>
            <person name="Ueda T."/>
            <person name="Umeda M."/>
            <person name="Ward J.M."/>
            <person name="Watanabe Y."/>
            <person name="Yazaki K."/>
            <person name="Yokoyama R."/>
            <person name="Yoshitake Y."/>
            <person name="Yotsui I."/>
            <person name="Zachgo S."/>
            <person name="Schmutz J."/>
        </authorList>
    </citation>
    <scope>NUCLEOTIDE SEQUENCE [LARGE SCALE GENOMIC DNA]</scope>
    <source>
        <strain evidence="12">Tak-1</strain>
    </source>
</reference>
<evidence type="ECO:0000256" key="6">
    <source>
        <dbReference type="ARBA" id="ARBA00023004"/>
    </source>
</evidence>
<keyword evidence="10" id="KW-1133">Transmembrane helix</keyword>
<dbReference type="CDD" id="cd20618">
    <property type="entry name" value="CYP71_clan"/>
    <property type="match status" value="1"/>
</dbReference>
<keyword evidence="3 8" id="KW-0349">Heme</keyword>
<dbReference type="SUPFAM" id="SSF48264">
    <property type="entry name" value="Cytochrome P450"/>
    <property type="match status" value="1"/>
</dbReference>
<evidence type="ECO:0000256" key="10">
    <source>
        <dbReference type="SAM" id="Phobius"/>
    </source>
</evidence>
<dbReference type="PRINTS" id="PR00463">
    <property type="entry name" value="EP450I"/>
</dbReference>
<dbReference type="Proteomes" id="UP000244005">
    <property type="component" value="Unassembled WGS sequence"/>
</dbReference>
<evidence type="ECO:0000256" key="2">
    <source>
        <dbReference type="ARBA" id="ARBA00010617"/>
    </source>
</evidence>
<evidence type="ECO:0000256" key="5">
    <source>
        <dbReference type="ARBA" id="ARBA00023002"/>
    </source>
</evidence>
<evidence type="ECO:0000256" key="1">
    <source>
        <dbReference type="ARBA" id="ARBA00001971"/>
    </source>
</evidence>
<accession>A0A2R6VZA9</accession>
<name>A0A2R6VZA9_MARPO</name>
<evidence type="ECO:0000313" key="12">
    <source>
        <dbReference type="Proteomes" id="UP000244005"/>
    </source>
</evidence>
<evidence type="ECO:0000256" key="3">
    <source>
        <dbReference type="ARBA" id="ARBA00022617"/>
    </source>
</evidence>
<dbReference type="PRINTS" id="PR00385">
    <property type="entry name" value="P450"/>
</dbReference>
<dbReference type="GO" id="GO:0020037">
    <property type="term" value="F:heme binding"/>
    <property type="evidence" value="ECO:0007669"/>
    <property type="project" value="InterPro"/>
</dbReference>
<keyword evidence="7 9" id="KW-0503">Monooxygenase</keyword>
<evidence type="ECO:0000313" key="11">
    <source>
        <dbReference type="EMBL" id="PTQ26938.1"/>
    </source>
</evidence>
<evidence type="ECO:0000256" key="4">
    <source>
        <dbReference type="ARBA" id="ARBA00022723"/>
    </source>
</evidence>
<dbReference type="InterPro" id="IPR017972">
    <property type="entry name" value="Cyt_P450_CS"/>
</dbReference>
<keyword evidence="10" id="KW-0812">Transmembrane</keyword>
<proteinExistence type="inferred from homology"/>
<feature type="binding site" description="axial binding residue" evidence="8">
    <location>
        <position position="443"/>
    </location>
    <ligand>
        <name>heme</name>
        <dbReference type="ChEBI" id="CHEBI:30413"/>
    </ligand>
    <ligandPart>
        <name>Fe</name>
        <dbReference type="ChEBI" id="CHEBI:18248"/>
    </ligandPart>
</feature>
<evidence type="ECO:0008006" key="13">
    <source>
        <dbReference type="Google" id="ProtNLM"/>
    </source>
</evidence>
<gene>
    <name evidence="11" type="ORF">MARPO_0264s0001</name>
</gene>
<dbReference type="PROSITE" id="PS00086">
    <property type="entry name" value="CYTOCHROME_P450"/>
    <property type="match status" value="1"/>
</dbReference>
<keyword evidence="10" id="KW-0472">Membrane</keyword>